<name>A0A3R7I6B7_9ACTN</name>
<keyword evidence="2" id="KW-1133">Transmembrane helix</keyword>
<sequence>MRQRRHLTAGAAAGAAALVMVAAPALAFLPQAQAAPAAVVAPDAVPRPLPRPLPLAVEPYCGDRDSPDFPLRARIRGGPREYAAGSGWRRWSIGLRNTTDRACRGVHPVAVLVDSTRELAAGRIHFQFYDAYSRSWRPVTLETTDRHEHIAVFDGFPGFAVPAGGTVTVGVRMRFAEGTPDNAVRLTVAAVQRRDDDGDWVGTSNDYAFTIRGGGRGGAGAGTAEDTRRRGDGGRDRERDGEREPGRDRPGGGAGPPGTGGDGRHRPGRPGAADGPGGPGERGGTQQGERDGHGRPGRPGISGGPGGPVPPGELARTGTGSDTRTGTRGAMAARLGGAAGAAIALGAVLVAASRRVRC</sequence>
<feature type="compositionally biased region" description="Gly residues" evidence="1">
    <location>
        <begin position="251"/>
        <end position="261"/>
    </location>
</feature>
<dbReference type="Proteomes" id="UP000028058">
    <property type="component" value="Unassembled WGS sequence"/>
</dbReference>
<comment type="caution">
    <text evidence="4">The sequence shown here is derived from an EMBL/GenBank/DDBJ whole genome shotgun (WGS) entry which is preliminary data.</text>
</comment>
<evidence type="ECO:0008006" key="6">
    <source>
        <dbReference type="Google" id="ProtNLM"/>
    </source>
</evidence>
<organism evidence="4 5">
    <name type="scientific">Streptomyces xinghaiensis</name>
    <dbReference type="NCBI Taxonomy" id="1038928"/>
    <lineage>
        <taxon>Bacteria</taxon>
        <taxon>Bacillati</taxon>
        <taxon>Actinomycetota</taxon>
        <taxon>Actinomycetes</taxon>
        <taxon>Kitasatosporales</taxon>
        <taxon>Streptomycetaceae</taxon>
        <taxon>Streptomyces</taxon>
    </lineage>
</organism>
<feature type="compositionally biased region" description="Basic and acidic residues" evidence="1">
    <location>
        <begin position="225"/>
        <end position="250"/>
    </location>
</feature>
<accession>A0A3R7I6B7</accession>
<feature type="compositionally biased region" description="Gly residues" evidence="1">
    <location>
        <begin position="212"/>
        <end position="221"/>
    </location>
</feature>
<feature type="compositionally biased region" description="Gly residues" evidence="1">
    <location>
        <begin position="274"/>
        <end position="286"/>
    </location>
</feature>
<gene>
    <name evidence="4" type="ORF">SFRA_005235</name>
</gene>
<keyword evidence="2" id="KW-0472">Membrane</keyword>
<proteinExistence type="predicted"/>
<feature type="region of interest" description="Disordered" evidence="1">
    <location>
        <begin position="208"/>
        <end position="329"/>
    </location>
</feature>
<feature type="transmembrane region" description="Helical" evidence="2">
    <location>
        <begin position="331"/>
        <end position="352"/>
    </location>
</feature>
<dbReference type="AlphaFoldDB" id="A0A3R7I6B7"/>
<evidence type="ECO:0000256" key="2">
    <source>
        <dbReference type="SAM" id="Phobius"/>
    </source>
</evidence>
<evidence type="ECO:0000256" key="1">
    <source>
        <dbReference type="SAM" id="MobiDB-lite"/>
    </source>
</evidence>
<dbReference type="PROSITE" id="PS51318">
    <property type="entry name" value="TAT"/>
    <property type="match status" value="1"/>
</dbReference>
<dbReference type="RefSeq" id="WP_051647856.1">
    <property type="nucleotide sequence ID" value="NZ_CP134822.1"/>
</dbReference>
<dbReference type="EMBL" id="JNAD02000002">
    <property type="protein sequence ID" value="RKM97946.1"/>
    <property type="molecule type" value="Genomic_DNA"/>
</dbReference>
<dbReference type="OrthoDB" id="4336829at2"/>
<evidence type="ECO:0000313" key="5">
    <source>
        <dbReference type="Proteomes" id="UP000028058"/>
    </source>
</evidence>
<dbReference type="InterPro" id="IPR006311">
    <property type="entry name" value="TAT_signal"/>
</dbReference>
<keyword evidence="5" id="KW-1185">Reference proteome</keyword>
<feature type="chain" id="PRO_5043188352" description="Gram-positive cocci surface proteins LPxTG domain-containing protein" evidence="3">
    <location>
        <begin position="28"/>
        <end position="358"/>
    </location>
</feature>
<evidence type="ECO:0000256" key="3">
    <source>
        <dbReference type="SAM" id="SignalP"/>
    </source>
</evidence>
<protein>
    <recommendedName>
        <fullName evidence="6">Gram-positive cocci surface proteins LPxTG domain-containing protein</fullName>
    </recommendedName>
</protein>
<evidence type="ECO:0000313" key="4">
    <source>
        <dbReference type="EMBL" id="RKM97946.1"/>
    </source>
</evidence>
<reference evidence="4 5" key="1">
    <citation type="journal article" date="2014" name="Genome Announc.">
        <title>Draft Genome Sequence of Streptomyces fradiae ATCC 19609, a Strain Highly Sensitive to Antibiotics.</title>
        <authorList>
            <person name="Bekker O.B."/>
            <person name="Klimina K.M."/>
            <person name="Vatlin A.A."/>
            <person name="Zakharevich N.V."/>
            <person name="Kasianov A.S."/>
            <person name="Danilenko V.N."/>
        </authorList>
    </citation>
    <scope>NUCLEOTIDE SEQUENCE [LARGE SCALE GENOMIC DNA]</scope>
    <source>
        <strain evidence="4 5">ATCC 19609</strain>
    </source>
</reference>
<feature type="signal peptide" evidence="3">
    <location>
        <begin position="1"/>
        <end position="27"/>
    </location>
</feature>
<feature type="compositionally biased region" description="Low complexity" evidence="1">
    <location>
        <begin position="316"/>
        <end position="329"/>
    </location>
</feature>
<keyword evidence="3" id="KW-0732">Signal</keyword>
<keyword evidence="2" id="KW-0812">Transmembrane</keyword>